<keyword evidence="3" id="KW-1185">Reference proteome</keyword>
<evidence type="ECO:0000313" key="2">
    <source>
        <dbReference type="EMBL" id="MFK4751149.1"/>
    </source>
</evidence>
<organism evidence="2 3">
    <name type="scientific">Oceanobacter antarcticus</name>
    <dbReference type="NCBI Taxonomy" id="3133425"/>
    <lineage>
        <taxon>Bacteria</taxon>
        <taxon>Pseudomonadati</taxon>
        <taxon>Pseudomonadota</taxon>
        <taxon>Gammaproteobacteria</taxon>
        <taxon>Oceanospirillales</taxon>
        <taxon>Oceanospirillaceae</taxon>
        <taxon>Oceanobacter</taxon>
    </lineage>
</organism>
<protein>
    <submittedName>
        <fullName evidence="2">Uncharacterized protein</fullName>
    </submittedName>
</protein>
<dbReference type="Proteomes" id="UP001620597">
    <property type="component" value="Unassembled WGS sequence"/>
</dbReference>
<feature type="region of interest" description="Disordered" evidence="1">
    <location>
        <begin position="65"/>
        <end position="108"/>
    </location>
</feature>
<evidence type="ECO:0000256" key="1">
    <source>
        <dbReference type="SAM" id="MobiDB-lite"/>
    </source>
</evidence>
<reference evidence="2 3" key="1">
    <citation type="submission" date="2024-03" db="EMBL/GenBank/DDBJ databases">
        <title>High-quality draft genome sequence of Oceanobacter sp. wDCs-4.</title>
        <authorList>
            <person name="Dong C."/>
        </authorList>
    </citation>
    <scope>NUCLEOTIDE SEQUENCE [LARGE SCALE GENOMIC DNA]</scope>
    <source>
        <strain evidence="3">wDCs-4</strain>
    </source>
</reference>
<name>A0ABW8NDX7_9GAMM</name>
<dbReference type="RefSeq" id="WP_416204661.1">
    <property type="nucleotide sequence ID" value="NZ_JBBKTX010000002.1"/>
</dbReference>
<evidence type="ECO:0000313" key="3">
    <source>
        <dbReference type="Proteomes" id="UP001620597"/>
    </source>
</evidence>
<sequence>MSDDKKYPSHRISFSEIRADQYGEEKLGKPVEIASIWPRSNGKKGGLIEWHIDPKNLGEGVYYHFENERGQQREDHAKGQGKDQEKDAFAQAENRKRERDDRGSGRER</sequence>
<gene>
    <name evidence="2" type="ORF">WG929_01890</name>
</gene>
<proteinExistence type="predicted"/>
<comment type="caution">
    <text evidence="2">The sequence shown here is derived from an EMBL/GenBank/DDBJ whole genome shotgun (WGS) entry which is preliminary data.</text>
</comment>
<dbReference type="EMBL" id="JBBKTX010000002">
    <property type="protein sequence ID" value="MFK4751149.1"/>
    <property type="molecule type" value="Genomic_DNA"/>
</dbReference>
<accession>A0ABW8NDX7</accession>